<dbReference type="KEGG" id="ehx:EMIHUDRAFT_62094"/>
<dbReference type="Proteomes" id="UP000013827">
    <property type="component" value="Unassembled WGS sequence"/>
</dbReference>
<feature type="transmembrane region" description="Helical" evidence="5">
    <location>
        <begin position="121"/>
        <end position="139"/>
    </location>
</feature>
<evidence type="ECO:0000256" key="5">
    <source>
        <dbReference type="SAM" id="Phobius"/>
    </source>
</evidence>
<dbReference type="EnsemblProtists" id="EOD09547">
    <property type="protein sequence ID" value="EOD09547"/>
    <property type="gene ID" value="EMIHUDRAFT_62094"/>
</dbReference>
<proteinExistence type="predicted"/>
<evidence type="ECO:0008006" key="8">
    <source>
        <dbReference type="Google" id="ProtNLM"/>
    </source>
</evidence>
<dbReference type="RefSeq" id="XP_005761976.1">
    <property type="nucleotide sequence ID" value="XM_005761919.1"/>
</dbReference>
<keyword evidence="4 5" id="KW-0472">Membrane</keyword>
<evidence type="ECO:0000256" key="2">
    <source>
        <dbReference type="ARBA" id="ARBA00022692"/>
    </source>
</evidence>
<evidence type="ECO:0000256" key="3">
    <source>
        <dbReference type="ARBA" id="ARBA00022989"/>
    </source>
</evidence>
<keyword evidence="2 5" id="KW-0812">Transmembrane</keyword>
<accession>A0A0D3IE62</accession>
<evidence type="ECO:0000313" key="6">
    <source>
        <dbReference type="EnsemblProtists" id="EOD09547"/>
    </source>
</evidence>
<dbReference type="OMA" id="YGYEDKP"/>
<keyword evidence="3 5" id="KW-1133">Transmembrane helix</keyword>
<dbReference type="InterPro" id="IPR007271">
    <property type="entry name" value="Nuc_sug_transpt"/>
</dbReference>
<reference evidence="6" key="2">
    <citation type="submission" date="2024-10" db="UniProtKB">
        <authorList>
            <consortium name="EnsemblProtists"/>
        </authorList>
    </citation>
    <scope>IDENTIFICATION</scope>
</reference>
<dbReference type="PANTHER" id="PTHR10231">
    <property type="entry name" value="NUCLEOTIDE-SUGAR TRANSMEMBRANE TRANSPORTER"/>
    <property type="match status" value="1"/>
</dbReference>
<feature type="transmembrane region" description="Helical" evidence="5">
    <location>
        <begin position="151"/>
        <end position="172"/>
    </location>
</feature>
<keyword evidence="7" id="KW-1185">Reference proteome</keyword>
<dbReference type="eggNOG" id="KOG2234">
    <property type="taxonomic scope" value="Eukaryota"/>
</dbReference>
<sequence>MLILSGLCLQTVCDVMLRSWSRRTLGETYSSSSVLMVAELVKLTASLVAGGVHPCHLLVLLRKSTPAAVPAVAFLVMNMLQFDAVARLDASTFTVGLQTKTLWSAIFSMWLLGRKTSLRKWRALLVLVAGVALIVHQSGYDLQLFASVDGFVVGLAELALQTALGGFTSVYIEKYLKGSAASLSIWEVNVQMAVWSAVGYAFLASFPRPAATFDDWSLTTCGIVATSATGGILVASCLKYTDAVLKNFPTSVSVVLVTYGSAIFLNGPATFPTAVGSLLVAISVFNYAEPEAIGGAVGIKRQNSAPGSVASLTVRRTPSQQNLVGGC</sequence>
<dbReference type="PaxDb" id="2903-EOD09547"/>
<evidence type="ECO:0000313" key="7">
    <source>
        <dbReference type="Proteomes" id="UP000013827"/>
    </source>
</evidence>
<comment type="subcellular location">
    <subcellularLocation>
        <location evidence="1">Membrane</location>
        <topology evidence="1">Multi-pass membrane protein</topology>
    </subcellularLocation>
</comment>
<feature type="transmembrane region" description="Helical" evidence="5">
    <location>
        <begin position="216"/>
        <end position="238"/>
    </location>
</feature>
<dbReference type="GO" id="GO:0015165">
    <property type="term" value="F:pyrimidine nucleotide-sugar transmembrane transporter activity"/>
    <property type="evidence" value="ECO:0007669"/>
    <property type="project" value="InterPro"/>
</dbReference>
<name>A0A0D3IE62_EMIH1</name>
<dbReference type="Pfam" id="PF04142">
    <property type="entry name" value="Nuc_sug_transp"/>
    <property type="match status" value="1"/>
</dbReference>
<dbReference type="STRING" id="2903.R1BJ96"/>
<protein>
    <recommendedName>
        <fullName evidence="8">Sugar phosphate transporter domain-containing protein</fullName>
    </recommendedName>
</protein>
<dbReference type="SUPFAM" id="SSF103481">
    <property type="entry name" value="Multidrug resistance efflux transporter EmrE"/>
    <property type="match status" value="1"/>
</dbReference>
<dbReference type="InterPro" id="IPR037185">
    <property type="entry name" value="EmrE-like"/>
</dbReference>
<dbReference type="AlphaFoldDB" id="A0A0D3IE62"/>
<reference evidence="7" key="1">
    <citation type="journal article" date="2013" name="Nature">
        <title>Pan genome of the phytoplankton Emiliania underpins its global distribution.</title>
        <authorList>
            <person name="Read B.A."/>
            <person name="Kegel J."/>
            <person name="Klute M.J."/>
            <person name="Kuo A."/>
            <person name="Lefebvre S.C."/>
            <person name="Maumus F."/>
            <person name="Mayer C."/>
            <person name="Miller J."/>
            <person name="Monier A."/>
            <person name="Salamov A."/>
            <person name="Young J."/>
            <person name="Aguilar M."/>
            <person name="Claverie J.M."/>
            <person name="Frickenhaus S."/>
            <person name="Gonzalez K."/>
            <person name="Herman E.K."/>
            <person name="Lin Y.C."/>
            <person name="Napier J."/>
            <person name="Ogata H."/>
            <person name="Sarno A.F."/>
            <person name="Shmutz J."/>
            <person name="Schroeder D."/>
            <person name="de Vargas C."/>
            <person name="Verret F."/>
            <person name="von Dassow P."/>
            <person name="Valentin K."/>
            <person name="Van de Peer Y."/>
            <person name="Wheeler G."/>
            <person name="Dacks J.B."/>
            <person name="Delwiche C.F."/>
            <person name="Dyhrman S.T."/>
            <person name="Glockner G."/>
            <person name="John U."/>
            <person name="Richards T."/>
            <person name="Worden A.Z."/>
            <person name="Zhang X."/>
            <person name="Grigoriev I.V."/>
            <person name="Allen A.E."/>
            <person name="Bidle K."/>
            <person name="Borodovsky M."/>
            <person name="Bowler C."/>
            <person name="Brownlee C."/>
            <person name="Cock J.M."/>
            <person name="Elias M."/>
            <person name="Gladyshev V.N."/>
            <person name="Groth M."/>
            <person name="Guda C."/>
            <person name="Hadaegh A."/>
            <person name="Iglesias-Rodriguez M.D."/>
            <person name="Jenkins J."/>
            <person name="Jones B.M."/>
            <person name="Lawson T."/>
            <person name="Leese F."/>
            <person name="Lindquist E."/>
            <person name="Lobanov A."/>
            <person name="Lomsadze A."/>
            <person name="Malik S.B."/>
            <person name="Marsh M.E."/>
            <person name="Mackinder L."/>
            <person name="Mock T."/>
            <person name="Mueller-Roeber B."/>
            <person name="Pagarete A."/>
            <person name="Parker M."/>
            <person name="Probert I."/>
            <person name="Quesneville H."/>
            <person name="Raines C."/>
            <person name="Rensing S.A."/>
            <person name="Riano-Pachon D.M."/>
            <person name="Richier S."/>
            <person name="Rokitta S."/>
            <person name="Shiraiwa Y."/>
            <person name="Soanes D.M."/>
            <person name="van der Giezen M."/>
            <person name="Wahlund T.M."/>
            <person name="Williams B."/>
            <person name="Wilson W."/>
            <person name="Wolfe G."/>
            <person name="Wurch L.L."/>
        </authorList>
    </citation>
    <scope>NUCLEOTIDE SEQUENCE</scope>
</reference>
<dbReference type="HOGENOM" id="CLU_732448_0_0_1"/>
<dbReference type="GO" id="GO:0000139">
    <property type="term" value="C:Golgi membrane"/>
    <property type="evidence" value="ECO:0007669"/>
    <property type="project" value="InterPro"/>
</dbReference>
<feature type="transmembrane region" description="Helical" evidence="5">
    <location>
        <begin position="184"/>
        <end position="204"/>
    </location>
</feature>
<dbReference type="GeneID" id="17255712"/>
<evidence type="ECO:0000256" key="1">
    <source>
        <dbReference type="ARBA" id="ARBA00004141"/>
    </source>
</evidence>
<evidence type="ECO:0000256" key="4">
    <source>
        <dbReference type="ARBA" id="ARBA00023136"/>
    </source>
</evidence>
<organism evidence="6 7">
    <name type="scientific">Emiliania huxleyi (strain CCMP1516)</name>
    <dbReference type="NCBI Taxonomy" id="280463"/>
    <lineage>
        <taxon>Eukaryota</taxon>
        <taxon>Haptista</taxon>
        <taxon>Haptophyta</taxon>
        <taxon>Prymnesiophyceae</taxon>
        <taxon>Isochrysidales</taxon>
        <taxon>Noelaerhabdaceae</taxon>
        <taxon>Emiliania</taxon>
    </lineage>
</organism>